<dbReference type="RefSeq" id="WP_072817791.1">
    <property type="nucleotide sequence ID" value="NZ_LT670849.1"/>
</dbReference>
<dbReference type="GO" id="GO:0006310">
    <property type="term" value="P:DNA recombination"/>
    <property type="evidence" value="ECO:0007669"/>
    <property type="project" value="UniProtKB-KW"/>
</dbReference>
<keyword evidence="1" id="KW-0233">DNA recombination</keyword>
<dbReference type="AlphaFoldDB" id="A0A1M7TLK2"/>
<dbReference type="Gene3D" id="1.10.443.10">
    <property type="entry name" value="Intergrase catalytic core"/>
    <property type="match status" value="1"/>
</dbReference>
<evidence type="ECO:0000313" key="3">
    <source>
        <dbReference type="EMBL" id="SHN71641.1"/>
    </source>
</evidence>
<reference evidence="4" key="1">
    <citation type="submission" date="2016-11" db="EMBL/GenBank/DDBJ databases">
        <authorList>
            <person name="Varghese N."/>
            <person name="Submissions S."/>
        </authorList>
    </citation>
    <scope>NUCLEOTIDE SEQUENCE [LARGE SCALE GENOMIC DNA]</scope>
    <source>
        <strain evidence="4">GAS401</strain>
    </source>
</reference>
<gene>
    <name evidence="3" type="ORF">SAMN05444170_2073</name>
</gene>
<name>A0A1M7TLK2_9BRAD</name>
<evidence type="ECO:0000313" key="4">
    <source>
        <dbReference type="Proteomes" id="UP000184096"/>
    </source>
</evidence>
<evidence type="ECO:0000256" key="1">
    <source>
        <dbReference type="ARBA" id="ARBA00023172"/>
    </source>
</evidence>
<dbReference type="SUPFAM" id="SSF56349">
    <property type="entry name" value="DNA breaking-rejoining enzymes"/>
    <property type="match status" value="1"/>
</dbReference>
<dbReference type="Pfam" id="PF00589">
    <property type="entry name" value="Phage_integrase"/>
    <property type="match status" value="1"/>
</dbReference>
<sequence>MSLKLVKRSGSDHYYLRGTVRKQSVFESTGTDDKKAAEAIRIKREARLLEDSVYGKQSTVTFFEAAVSYMAGGGSPRFLGEEKNGRWTRLLGHFEKTKLHSIGQDELDAAANILYPNTSAATRNRQCHAPFITVWNHAVRNKWAEPRKWVRPRKPKGTTVKLTPKKYRAGTTPVAYDYAARFVMAMSPAPAMLLTTMFYTGMRPIELFVMEDYQLNIEGRWVTLDASKTGEPRGVPMHEVLVPLFTGLCKRGGFLFRTPRGKPYEPKEDEGGQMKTAINGARRRSGIRDISPYTGRHSCSTQLVVNGIHPHIKDQIMGHAVGDDMSRHYTNVPQPKLIEAINTLPVINEWANAPWMKDPLKWANRLAAGTGKRNDLVGRRDEVALR</sequence>
<dbReference type="GO" id="GO:0015074">
    <property type="term" value="P:DNA integration"/>
    <property type="evidence" value="ECO:0007669"/>
    <property type="project" value="InterPro"/>
</dbReference>
<dbReference type="PROSITE" id="PS51898">
    <property type="entry name" value="TYR_RECOMBINASE"/>
    <property type="match status" value="1"/>
</dbReference>
<proteinExistence type="predicted"/>
<accession>A0A1M7TLK2</accession>
<dbReference type="InterPro" id="IPR011010">
    <property type="entry name" value="DNA_brk_join_enz"/>
</dbReference>
<protein>
    <submittedName>
        <fullName evidence="3">Phage integrase family protein</fullName>
    </submittedName>
</protein>
<feature type="domain" description="Tyr recombinase" evidence="2">
    <location>
        <begin position="169"/>
        <end position="342"/>
    </location>
</feature>
<dbReference type="GO" id="GO:0003677">
    <property type="term" value="F:DNA binding"/>
    <property type="evidence" value="ECO:0007669"/>
    <property type="project" value="InterPro"/>
</dbReference>
<evidence type="ECO:0000259" key="2">
    <source>
        <dbReference type="PROSITE" id="PS51898"/>
    </source>
</evidence>
<dbReference type="Proteomes" id="UP000184096">
    <property type="component" value="Chromosome I"/>
</dbReference>
<dbReference type="EMBL" id="LT670849">
    <property type="protein sequence ID" value="SHN71641.1"/>
    <property type="molecule type" value="Genomic_DNA"/>
</dbReference>
<dbReference type="InterPro" id="IPR013762">
    <property type="entry name" value="Integrase-like_cat_sf"/>
</dbReference>
<keyword evidence="4" id="KW-1185">Reference proteome</keyword>
<dbReference type="InterPro" id="IPR002104">
    <property type="entry name" value="Integrase_catalytic"/>
</dbReference>
<organism evidence="3 4">
    <name type="scientific">Bradyrhizobium erythrophlei</name>
    <dbReference type="NCBI Taxonomy" id="1437360"/>
    <lineage>
        <taxon>Bacteria</taxon>
        <taxon>Pseudomonadati</taxon>
        <taxon>Pseudomonadota</taxon>
        <taxon>Alphaproteobacteria</taxon>
        <taxon>Hyphomicrobiales</taxon>
        <taxon>Nitrobacteraceae</taxon>
        <taxon>Bradyrhizobium</taxon>
    </lineage>
</organism>
<dbReference type="OrthoDB" id="7216962at2"/>